<organism evidence="2">
    <name type="scientific">uncultured Caudovirales phage</name>
    <dbReference type="NCBI Taxonomy" id="2100421"/>
    <lineage>
        <taxon>Viruses</taxon>
        <taxon>Duplodnaviria</taxon>
        <taxon>Heunggongvirae</taxon>
        <taxon>Uroviricota</taxon>
        <taxon>Caudoviricetes</taxon>
        <taxon>Peduoviridae</taxon>
        <taxon>Maltschvirus</taxon>
        <taxon>Maltschvirus maltsch</taxon>
    </lineage>
</organism>
<proteinExistence type="predicted"/>
<feature type="transmembrane region" description="Helical" evidence="1">
    <location>
        <begin position="32"/>
        <end position="60"/>
    </location>
</feature>
<dbReference type="EMBL" id="LR796381">
    <property type="protein sequence ID" value="CAB4140098.1"/>
    <property type="molecule type" value="Genomic_DNA"/>
</dbReference>
<name>A0A6J5M0A0_9CAUD</name>
<keyword evidence="1" id="KW-0472">Membrane</keyword>
<reference evidence="2" key="1">
    <citation type="submission" date="2020-04" db="EMBL/GenBank/DDBJ databases">
        <authorList>
            <person name="Chiriac C."/>
            <person name="Salcher M."/>
            <person name="Ghai R."/>
            <person name="Kavagutti S V."/>
        </authorList>
    </citation>
    <scope>NUCLEOTIDE SEQUENCE</scope>
</reference>
<accession>A0A6J5M0A0</accession>
<keyword evidence="1" id="KW-0812">Transmembrane</keyword>
<sequence length="61" mass="7534">MEKYILKFTNKITAWHEKLFTWILNKSKTNKWFVYLLAFLCLYEIAEHFIIPAFLFYLAIR</sequence>
<gene>
    <name evidence="2" type="ORF">UFOVP396_7</name>
</gene>
<evidence type="ECO:0000256" key="1">
    <source>
        <dbReference type="SAM" id="Phobius"/>
    </source>
</evidence>
<keyword evidence="1" id="KW-1133">Transmembrane helix</keyword>
<protein>
    <submittedName>
        <fullName evidence="2">Uncharacterized protein</fullName>
    </submittedName>
</protein>
<evidence type="ECO:0000313" key="2">
    <source>
        <dbReference type="EMBL" id="CAB4140098.1"/>
    </source>
</evidence>